<dbReference type="Proteomes" id="UP000008366">
    <property type="component" value="Unassembled WGS sequence"/>
</dbReference>
<reference evidence="2 3" key="1">
    <citation type="submission" date="2012-08" db="EMBL/GenBank/DDBJ databases">
        <title>Whole genome shotgun sequence of Kineosphaera limosa NBRC 100340.</title>
        <authorList>
            <person name="Yoshida I."/>
            <person name="Isaki S."/>
            <person name="Hosoyama A."/>
            <person name="Tsuchikane K."/>
            <person name="Katsumata H."/>
            <person name="Ando Y."/>
            <person name="Ohji S."/>
            <person name="Hamada M."/>
            <person name="Tamura T."/>
            <person name="Yamazoe A."/>
            <person name="Yamazaki S."/>
            <person name="Fujita N."/>
        </authorList>
    </citation>
    <scope>NUCLEOTIDE SEQUENCE [LARGE SCALE GENOMIC DNA]</scope>
    <source>
        <strain evidence="2 3">NBRC 100340</strain>
    </source>
</reference>
<keyword evidence="3" id="KW-1185">Reference proteome</keyword>
<feature type="compositionally biased region" description="Low complexity" evidence="1">
    <location>
        <begin position="13"/>
        <end position="38"/>
    </location>
</feature>
<evidence type="ECO:0000313" key="3">
    <source>
        <dbReference type="Proteomes" id="UP000008366"/>
    </source>
</evidence>
<dbReference type="RefSeq" id="WP_006593699.1">
    <property type="nucleotide sequence ID" value="NZ_BAHD01000058.1"/>
</dbReference>
<name>K6WYI7_9MICO</name>
<accession>K6WYI7</accession>
<protein>
    <recommendedName>
        <fullName evidence="4">Bacteriocin biosynthesis cyclodehydratase domain-containing protein</fullName>
    </recommendedName>
</protein>
<evidence type="ECO:0000256" key="1">
    <source>
        <dbReference type="SAM" id="MobiDB-lite"/>
    </source>
</evidence>
<dbReference type="eggNOG" id="COG0476">
    <property type="taxonomic scope" value="Bacteria"/>
</dbReference>
<evidence type="ECO:0000313" key="2">
    <source>
        <dbReference type="EMBL" id="GAB97167.1"/>
    </source>
</evidence>
<dbReference type="OrthoDB" id="4426339at2"/>
<dbReference type="STRING" id="1184609.KILIM_058_00190"/>
<dbReference type="AlphaFoldDB" id="K6WYI7"/>
<dbReference type="Gene3D" id="3.40.50.720">
    <property type="entry name" value="NAD(P)-binding Rossmann-like Domain"/>
    <property type="match status" value="1"/>
</dbReference>
<proteinExistence type="predicted"/>
<organism evidence="2 3">
    <name type="scientific">Kineosphaera limosa NBRC 100340</name>
    <dbReference type="NCBI Taxonomy" id="1184609"/>
    <lineage>
        <taxon>Bacteria</taxon>
        <taxon>Bacillati</taxon>
        <taxon>Actinomycetota</taxon>
        <taxon>Actinomycetes</taxon>
        <taxon>Micrococcales</taxon>
        <taxon>Dermatophilaceae</taxon>
        <taxon>Kineosphaera</taxon>
    </lineage>
</organism>
<feature type="region of interest" description="Disordered" evidence="1">
    <location>
        <begin position="1"/>
        <end position="51"/>
    </location>
</feature>
<gene>
    <name evidence="2" type="ORF">KILIM_058_00190</name>
</gene>
<sequence length="374" mass="39774">MLDRLPSDTPTYPATGSPAGASTASTASTGPTGAARAPSPTPAAPSRHRLHRPVLQAHARVLRRGPDALQIGSLDAGVVVRGLSEDEIEQLRRLGSRRHGGPRANLGDSPELLVDSTRLTEVLTRLAEHHLLLGATTRMDDLRGIQPEQVWCFAADAAARACAYGLDDDGFTLLSRRTQARVIVDGRGRLVDQITDCLREGGLCAVESGPAAVGAADLALRRRLGQPPDLVVIVAEGAVPHQSAESWRRHGVPHLPVVIDGPVLRVGPLVLDSSPCLECVDRHRGDRDPAWPELLSQLAPNRPGQAQPVEAESSLRALATGLVATFVFGAIDGHPPPPGLSATYRLPSPQATHHAWRSHAACRGCADRRQWNGD</sequence>
<comment type="caution">
    <text evidence="2">The sequence shown here is derived from an EMBL/GenBank/DDBJ whole genome shotgun (WGS) entry which is preliminary data.</text>
</comment>
<dbReference type="EMBL" id="BAHD01000058">
    <property type="protein sequence ID" value="GAB97167.1"/>
    <property type="molecule type" value="Genomic_DNA"/>
</dbReference>
<evidence type="ECO:0008006" key="4">
    <source>
        <dbReference type="Google" id="ProtNLM"/>
    </source>
</evidence>